<dbReference type="GeneID" id="90996535"/>
<gene>
    <name evidence="2" type="ORF">SAMN02745784_00609</name>
</gene>
<accession>A0A1M4TCF4</accession>
<evidence type="ECO:0000259" key="1">
    <source>
        <dbReference type="Pfam" id="PF01208"/>
    </source>
</evidence>
<dbReference type="AlphaFoldDB" id="A0A1M4TCF4"/>
<dbReference type="Proteomes" id="UP000184114">
    <property type="component" value="Unassembled WGS sequence"/>
</dbReference>
<keyword evidence="3" id="KW-1185">Reference proteome</keyword>
<dbReference type="InterPro" id="IPR038071">
    <property type="entry name" value="UROD/MetE-like_sf"/>
</dbReference>
<dbReference type="InterPro" id="IPR052024">
    <property type="entry name" value="Methanogen_methyltrans"/>
</dbReference>
<dbReference type="GO" id="GO:0004853">
    <property type="term" value="F:uroporphyrinogen decarboxylase activity"/>
    <property type="evidence" value="ECO:0007669"/>
    <property type="project" value="InterPro"/>
</dbReference>
<dbReference type="EMBL" id="FQTY01000002">
    <property type="protein sequence ID" value="SHE42123.1"/>
    <property type="molecule type" value="Genomic_DNA"/>
</dbReference>
<dbReference type="RefSeq" id="WP_072973032.1">
    <property type="nucleotide sequence ID" value="NZ_FQTY01000002.1"/>
</dbReference>
<dbReference type="PANTHER" id="PTHR47099">
    <property type="entry name" value="METHYLCOBAMIDE:COM METHYLTRANSFERASE MTBA"/>
    <property type="match status" value="1"/>
</dbReference>
<dbReference type="PANTHER" id="PTHR47099:SF1">
    <property type="entry name" value="METHYLCOBAMIDE:COM METHYLTRANSFERASE MTBA"/>
    <property type="match status" value="1"/>
</dbReference>
<dbReference type="Pfam" id="PF01208">
    <property type="entry name" value="URO-D"/>
    <property type="match status" value="1"/>
</dbReference>
<proteinExistence type="predicted"/>
<dbReference type="GO" id="GO:0006779">
    <property type="term" value="P:porphyrin-containing compound biosynthetic process"/>
    <property type="evidence" value="ECO:0007669"/>
    <property type="project" value="InterPro"/>
</dbReference>
<dbReference type="SUPFAM" id="SSF51726">
    <property type="entry name" value="UROD/MetE-like"/>
    <property type="match status" value="1"/>
</dbReference>
<feature type="domain" description="Uroporphyrinogen decarboxylase (URO-D)" evidence="1">
    <location>
        <begin position="26"/>
        <end position="246"/>
    </location>
</feature>
<dbReference type="InterPro" id="IPR000257">
    <property type="entry name" value="Uroporphyrinogen_deCOase"/>
</dbReference>
<organism evidence="2 3">
    <name type="scientific">Tissierella praeacuta DSM 18095</name>
    <dbReference type="NCBI Taxonomy" id="1123404"/>
    <lineage>
        <taxon>Bacteria</taxon>
        <taxon>Bacillati</taxon>
        <taxon>Bacillota</taxon>
        <taxon>Tissierellia</taxon>
        <taxon>Tissierellales</taxon>
        <taxon>Tissierellaceae</taxon>
        <taxon>Tissierella</taxon>
    </lineage>
</organism>
<sequence>MEFQNIFKCVANTVDTIQDSILEELNLSFEEANNHGYKMATLSRSIKEHNGKAYCRLPFCHTVEAEALGSTVIFDEKVGNRIGKYGISQINEIENISKIDLNKGRISKVLEAISILKREGEKVILDVTGPISIATSIMDSKLFYRTIRKDKDKAIKLLEVIEDSIIEFILGGIEQGADIISFADPTGTIDIVGPKMYEEIGGRFVYNIMKMIESKLNSSTIHLCGKTSTSLAYIGLLETEEIEVEGKNYFEMIDNIRKERKDIKFIGHWCLKLDKKDNILINCRLK</sequence>
<evidence type="ECO:0000313" key="2">
    <source>
        <dbReference type="EMBL" id="SHE42123.1"/>
    </source>
</evidence>
<dbReference type="Gene3D" id="3.20.20.210">
    <property type="match status" value="1"/>
</dbReference>
<dbReference type="STRING" id="1123404.SAMN02745784_00609"/>
<protein>
    <submittedName>
        <fullName evidence="2">Uroporphyrinogen decarboxylase (URO-D)</fullName>
    </submittedName>
</protein>
<evidence type="ECO:0000313" key="3">
    <source>
        <dbReference type="Proteomes" id="UP000184114"/>
    </source>
</evidence>
<name>A0A1M4TCF4_9FIRM</name>
<reference evidence="3" key="1">
    <citation type="submission" date="2016-11" db="EMBL/GenBank/DDBJ databases">
        <authorList>
            <person name="Varghese N."/>
            <person name="Submissions S."/>
        </authorList>
    </citation>
    <scope>NUCLEOTIDE SEQUENCE [LARGE SCALE GENOMIC DNA]</scope>
    <source>
        <strain evidence="3">DSM 18095</strain>
    </source>
</reference>